<feature type="domain" description="HTH tetR-type" evidence="3">
    <location>
        <begin position="3"/>
        <end position="63"/>
    </location>
</feature>
<dbReference type="Pfam" id="PF00440">
    <property type="entry name" value="TetR_N"/>
    <property type="match status" value="1"/>
</dbReference>
<organism evidence="4 5">
    <name type="scientific">Phocaeicola intestinalis</name>
    <dbReference type="NCBI Taxonomy" id="2762212"/>
    <lineage>
        <taxon>Bacteria</taxon>
        <taxon>Pseudomonadati</taxon>
        <taxon>Bacteroidota</taxon>
        <taxon>Bacteroidia</taxon>
        <taxon>Bacteroidales</taxon>
        <taxon>Bacteroidaceae</taxon>
        <taxon>Phocaeicola</taxon>
    </lineage>
</organism>
<evidence type="ECO:0000256" key="2">
    <source>
        <dbReference type="PROSITE-ProRule" id="PRU00335"/>
    </source>
</evidence>
<dbReference type="RefSeq" id="WP_191764920.1">
    <property type="nucleotide sequence ID" value="NZ_JACSPP010000054.1"/>
</dbReference>
<comment type="caution">
    <text evidence="4">The sequence shown here is derived from an EMBL/GenBank/DDBJ whole genome shotgun (WGS) entry which is preliminary data.</text>
</comment>
<evidence type="ECO:0000256" key="1">
    <source>
        <dbReference type="ARBA" id="ARBA00023125"/>
    </source>
</evidence>
<evidence type="ECO:0000313" key="5">
    <source>
        <dbReference type="Proteomes" id="UP000620874"/>
    </source>
</evidence>
<dbReference type="InterPro" id="IPR001647">
    <property type="entry name" value="HTH_TetR"/>
</dbReference>
<name>A0ABR8YBB6_9BACT</name>
<sequence length="193" mass="22379">MDEHTRKRIIAFTSQSVKQYGIRAVRMDIIARHTNVSKRTIYQVFATKDNLINTCLEAYSGRMQNRFQLIAYNNPDPLACLWETCKAYIENLYKGECIFWLDIYRHYQGIYLAINQIWWNELKKSIAACQSTHRIQASLDTDIFLRSFTELLYNARLAECAPEMLHYAASLMLKGVIVPQAGNKLNQSKSIVS</sequence>
<dbReference type="Gene3D" id="1.10.357.10">
    <property type="entry name" value="Tetracycline Repressor, domain 2"/>
    <property type="match status" value="1"/>
</dbReference>
<evidence type="ECO:0000259" key="3">
    <source>
        <dbReference type="PROSITE" id="PS50977"/>
    </source>
</evidence>
<reference evidence="4 5" key="1">
    <citation type="submission" date="2020-08" db="EMBL/GenBank/DDBJ databases">
        <title>A Genomic Blueprint of the Chicken Gut Microbiome.</title>
        <authorList>
            <person name="Gilroy R."/>
            <person name="Ravi A."/>
            <person name="Getino M."/>
            <person name="Pursley I."/>
            <person name="Horton D.L."/>
            <person name="Alikhan N.-F."/>
            <person name="Baker D."/>
            <person name="Gharbi K."/>
            <person name="Hall N."/>
            <person name="Watson M."/>
            <person name="Adriaenssens E.M."/>
            <person name="Foster-Nyarko E."/>
            <person name="Jarju S."/>
            <person name="Secka A."/>
            <person name="Antonio M."/>
            <person name="Oren A."/>
            <person name="Chaudhuri R."/>
            <person name="La Ragione R.M."/>
            <person name="Hildebrand F."/>
            <person name="Pallen M.J."/>
        </authorList>
    </citation>
    <scope>NUCLEOTIDE SEQUENCE [LARGE SCALE GENOMIC DNA]</scope>
    <source>
        <strain evidence="4 5">Sa1CVN1</strain>
    </source>
</reference>
<dbReference type="EMBL" id="JACSPP010000054">
    <property type="protein sequence ID" value="MBD8041505.1"/>
    <property type="molecule type" value="Genomic_DNA"/>
</dbReference>
<dbReference type="PANTHER" id="PTHR30328:SF54">
    <property type="entry name" value="HTH-TYPE TRANSCRIPTIONAL REPRESSOR SCO4008"/>
    <property type="match status" value="1"/>
</dbReference>
<protein>
    <submittedName>
        <fullName evidence="4">TetR/AcrR family transcriptional regulator</fullName>
    </submittedName>
</protein>
<keyword evidence="5" id="KW-1185">Reference proteome</keyword>
<feature type="DNA-binding region" description="H-T-H motif" evidence="2">
    <location>
        <begin position="26"/>
        <end position="45"/>
    </location>
</feature>
<proteinExistence type="predicted"/>
<dbReference type="PROSITE" id="PS50977">
    <property type="entry name" value="HTH_TETR_2"/>
    <property type="match status" value="1"/>
</dbReference>
<dbReference type="PANTHER" id="PTHR30328">
    <property type="entry name" value="TRANSCRIPTIONAL REPRESSOR"/>
    <property type="match status" value="1"/>
</dbReference>
<accession>A0ABR8YBB6</accession>
<gene>
    <name evidence="4" type="ORF">H9625_13855</name>
</gene>
<keyword evidence="1 2" id="KW-0238">DNA-binding</keyword>
<evidence type="ECO:0000313" key="4">
    <source>
        <dbReference type="EMBL" id="MBD8041505.1"/>
    </source>
</evidence>
<dbReference type="SUPFAM" id="SSF46689">
    <property type="entry name" value="Homeodomain-like"/>
    <property type="match status" value="1"/>
</dbReference>
<dbReference type="InterPro" id="IPR050109">
    <property type="entry name" value="HTH-type_TetR-like_transc_reg"/>
</dbReference>
<dbReference type="Proteomes" id="UP000620874">
    <property type="component" value="Unassembled WGS sequence"/>
</dbReference>
<dbReference type="InterPro" id="IPR009057">
    <property type="entry name" value="Homeodomain-like_sf"/>
</dbReference>